<dbReference type="OrthoDB" id="5186159at2"/>
<evidence type="ECO:0000313" key="1">
    <source>
        <dbReference type="EMBL" id="SDY97866.1"/>
    </source>
</evidence>
<dbReference type="RefSeq" id="WP_091160637.1">
    <property type="nucleotide sequence ID" value="NZ_FNOT01000015.1"/>
</dbReference>
<reference evidence="2" key="1">
    <citation type="submission" date="2016-10" db="EMBL/GenBank/DDBJ databases">
        <authorList>
            <person name="Varghese N."/>
            <person name="Submissions S."/>
        </authorList>
    </citation>
    <scope>NUCLEOTIDE SEQUENCE [LARGE SCALE GENOMIC DNA]</scope>
    <source>
        <strain evidence="2">DSM 45422</strain>
    </source>
</reference>
<name>A0A1H3P9S2_9ACTN</name>
<proteinExistence type="predicted"/>
<evidence type="ECO:0000313" key="2">
    <source>
        <dbReference type="Proteomes" id="UP000198921"/>
    </source>
</evidence>
<accession>A0A1H3P9S2</accession>
<sequence>MTGIDHLVQRQDGVGVVDVRMVARSAAGRTVSWYAGGHLTPEGGMPPLEVVGDPGFVWPALEIPMHGWATMRSAAPDLRAVNSTVYGFTGTNDVTRGQTRVRGQSLARVLVG</sequence>
<dbReference type="AlphaFoldDB" id="A0A1H3P9S2"/>
<gene>
    <name evidence="1" type="ORF">SAMN05660209_04249</name>
</gene>
<organism evidence="1 2">
    <name type="scientific">Geodermatophilus africanus</name>
    <dbReference type="NCBI Taxonomy" id="1137993"/>
    <lineage>
        <taxon>Bacteria</taxon>
        <taxon>Bacillati</taxon>
        <taxon>Actinomycetota</taxon>
        <taxon>Actinomycetes</taxon>
        <taxon>Geodermatophilales</taxon>
        <taxon>Geodermatophilaceae</taxon>
        <taxon>Geodermatophilus</taxon>
    </lineage>
</organism>
<dbReference type="EMBL" id="FNOT01000015">
    <property type="protein sequence ID" value="SDY97866.1"/>
    <property type="molecule type" value="Genomic_DNA"/>
</dbReference>
<keyword evidence="2" id="KW-1185">Reference proteome</keyword>
<protein>
    <submittedName>
        <fullName evidence="1">Uncharacterized protein</fullName>
    </submittedName>
</protein>
<dbReference type="Proteomes" id="UP000198921">
    <property type="component" value="Unassembled WGS sequence"/>
</dbReference>